<keyword evidence="2" id="KW-0238">DNA-binding</keyword>
<protein>
    <submittedName>
        <fullName evidence="5">Transcriptional regulator, AsnC family</fullName>
    </submittedName>
</protein>
<dbReference type="PANTHER" id="PTHR30154">
    <property type="entry name" value="LEUCINE-RESPONSIVE REGULATORY PROTEIN"/>
    <property type="match status" value="1"/>
</dbReference>
<organism evidence="5 6">
    <name type="scientific">Edaphosphingomonas laterariae</name>
    <dbReference type="NCBI Taxonomy" id="861865"/>
    <lineage>
        <taxon>Bacteria</taxon>
        <taxon>Pseudomonadati</taxon>
        <taxon>Pseudomonadota</taxon>
        <taxon>Alphaproteobacteria</taxon>
        <taxon>Sphingomonadales</taxon>
        <taxon>Rhizorhabdaceae</taxon>
        <taxon>Edaphosphingomonas</taxon>
    </lineage>
</organism>
<keyword evidence="1" id="KW-0805">Transcription regulation</keyword>
<dbReference type="SUPFAM" id="SSF46785">
    <property type="entry name" value="Winged helix' DNA-binding domain"/>
    <property type="match status" value="1"/>
</dbReference>
<evidence type="ECO:0000256" key="3">
    <source>
        <dbReference type="ARBA" id="ARBA00023163"/>
    </source>
</evidence>
<dbReference type="PANTHER" id="PTHR30154:SF34">
    <property type="entry name" value="TRANSCRIPTIONAL REGULATOR AZLB"/>
    <property type="match status" value="1"/>
</dbReference>
<accession>A0A239FHE4</accession>
<dbReference type="GO" id="GO:0005829">
    <property type="term" value="C:cytosol"/>
    <property type="evidence" value="ECO:0007669"/>
    <property type="project" value="TreeGrafter"/>
</dbReference>
<evidence type="ECO:0000256" key="1">
    <source>
        <dbReference type="ARBA" id="ARBA00023015"/>
    </source>
</evidence>
<dbReference type="PRINTS" id="PR00033">
    <property type="entry name" value="HTHASNC"/>
</dbReference>
<dbReference type="Gene3D" id="3.30.70.920">
    <property type="match status" value="1"/>
</dbReference>
<evidence type="ECO:0000313" key="5">
    <source>
        <dbReference type="EMBL" id="SNS55602.1"/>
    </source>
</evidence>
<dbReference type="EMBL" id="FZOS01000009">
    <property type="protein sequence ID" value="SNS55602.1"/>
    <property type="molecule type" value="Genomic_DNA"/>
</dbReference>
<dbReference type="InterPro" id="IPR019885">
    <property type="entry name" value="Tscrpt_reg_HTH_AsnC-type_CS"/>
</dbReference>
<dbReference type="InterPro" id="IPR011008">
    <property type="entry name" value="Dimeric_a/b-barrel"/>
</dbReference>
<dbReference type="InterPro" id="IPR019888">
    <property type="entry name" value="Tscrpt_reg_AsnC-like"/>
</dbReference>
<dbReference type="CDD" id="cd00090">
    <property type="entry name" value="HTH_ARSR"/>
    <property type="match status" value="1"/>
</dbReference>
<dbReference type="AlphaFoldDB" id="A0A239FHE4"/>
<feature type="domain" description="HTH asnC-type" evidence="4">
    <location>
        <begin position="3"/>
        <end position="65"/>
    </location>
</feature>
<sequence>MSIDAIDRNIIRLLRRDGRMPNSDLAAQVGLSPSACLRRVRQLEASGTIRGYTAIVAGAADDGIIAIVRITLERQTEAYLNRFEAAVRSHPEIQECFLMTGDADYILRASAPNAAAYELIHKEILSRLPGVVRIHSSIAMRNVLHPATPAARSR</sequence>
<dbReference type="GO" id="GO:0043200">
    <property type="term" value="P:response to amino acid"/>
    <property type="evidence" value="ECO:0007669"/>
    <property type="project" value="TreeGrafter"/>
</dbReference>
<dbReference type="SMART" id="SM00344">
    <property type="entry name" value="HTH_ASNC"/>
    <property type="match status" value="1"/>
</dbReference>
<keyword evidence="3" id="KW-0804">Transcription</keyword>
<gene>
    <name evidence="5" type="ORF">SAMN06295912_10919</name>
</gene>
<dbReference type="InterPro" id="IPR019887">
    <property type="entry name" value="Tscrpt_reg_AsnC/Lrp_C"/>
</dbReference>
<dbReference type="RefSeq" id="WP_245842795.1">
    <property type="nucleotide sequence ID" value="NZ_FZOS01000009.1"/>
</dbReference>
<dbReference type="SUPFAM" id="SSF54909">
    <property type="entry name" value="Dimeric alpha+beta barrel"/>
    <property type="match status" value="1"/>
</dbReference>
<dbReference type="PROSITE" id="PS50956">
    <property type="entry name" value="HTH_ASNC_2"/>
    <property type="match status" value="1"/>
</dbReference>
<dbReference type="Proteomes" id="UP000198281">
    <property type="component" value="Unassembled WGS sequence"/>
</dbReference>
<proteinExistence type="predicted"/>
<evidence type="ECO:0000313" key="6">
    <source>
        <dbReference type="Proteomes" id="UP000198281"/>
    </source>
</evidence>
<evidence type="ECO:0000259" key="4">
    <source>
        <dbReference type="PROSITE" id="PS50956"/>
    </source>
</evidence>
<dbReference type="Gene3D" id="1.10.10.10">
    <property type="entry name" value="Winged helix-like DNA-binding domain superfamily/Winged helix DNA-binding domain"/>
    <property type="match status" value="1"/>
</dbReference>
<dbReference type="Pfam" id="PF13404">
    <property type="entry name" value="HTH_AsnC-type"/>
    <property type="match status" value="1"/>
</dbReference>
<dbReference type="Pfam" id="PF01037">
    <property type="entry name" value="AsnC_trans_reg"/>
    <property type="match status" value="1"/>
</dbReference>
<dbReference type="InterPro" id="IPR036390">
    <property type="entry name" value="WH_DNA-bd_sf"/>
</dbReference>
<dbReference type="InterPro" id="IPR036388">
    <property type="entry name" value="WH-like_DNA-bd_sf"/>
</dbReference>
<dbReference type="PROSITE" id="PS00519">
    <property type="entry name" value="HTH_ASNC_1"/>
    <property type="match status" value="1"/>
</dbReference>
<name>A0A239FHE4_9SPHN</name>
<dbReference type="InterPro" id="IPR000485">
    <property type="entry name" value="AsnC-type_HTH_dom"/>
</dbReference>
<reference evidence="6" key="1">
    <citation type="submission" date="2017-06" db="EMBL/GenBank/DDBJ databases">
        <authorList>
            <person name="Varghese N."/>
            <person name="Submissions S."/>
        </authorList>
    </citation>
    <scope>NUCLEOTIDE SEQUENCE [LARGE SCALE GENOMIC DNA]</scope>
    <source>
        <strain evidence="6">LNB2</strain>
    </source>
</reference>
<dbReference type="GO" id="GO:0006355">
    <property type="term" value="P:regulation of DNA-templated transcription"/>
    <property type="evidence" value="ECO:0007669"/>
    <property type="project" value="UniProtKB-ARBA"/>
</dbReference>
<evidence type="ECO:0000256" key="2">
    <source>
        <dbReference type="ARBA" id="ARBA00023125"/>
    </source>
</evidence>
<keyword evidence="6" id="KW-1185">Reference proteome</keyword>
<dbReference type="InterPro" id="IPR011991">
    <property type="entry name" value="ArsR-like_HTH"/>
</dbReference>
<dbReference type="GO" id="GO:0043565">
    <property type="term" value="F:sequence-specific DNA binding"/>
    <property type="evidence" value="ECO:0007669"/>
    <property type="project" value="InterPro"/>
</dbReference>